<gene>
    <name evidence="3" type="ORF">FD06_GL000118</name>
</gene>
<keyword evidence="1" id="KW-0472">Membrane</keyword>
<feature type="transmembrane region" description="Helical" evidence="1">
    <location>
        <begin position="37"/>
        <end position="54"/>
    </location>
</feature>
<comment type="caution">
    <text evidence="3">The sequence shown here is derived from an EMBL/GenBank/DDBJ whole genome shotgun (WGS) entry which is preliminary data.</text>
</comment>
<dbReference type="CDD" id="cd02440">
    <property type="entry name" value="AdoMet_MTases"/>
    <property type="match status" value="1"/>
</dbReference>
<evidence type="ECO:0000313" key="3">
    <source>
        <dbReference type="EMBL" id="KRM69951.1"/>
    </source>
</evidence>
<feature type="domain" description="Methyltransferase" evidence="2">
    <location>
        <begin position="77"/>
        <end position="193"/>
    </location>
</feature>
<name>A0A0R2AT92_9LACO</name>
<proteinExistence type="predicted"/>
<feature type="transmembrane region" description="Helical" evidence="1">
    <location>
        <begin position="12"/>
        <end position="31"/>
    </location>
</feature>
<protein>
    <recommendedName>
        <fullName evidence="2">Methyltransferase domain-containing protein</fullName>
    </recommendedName>
</protein>
<dbReference type="AlphaFoldDB" id="A0A0R2AT92"/>
<dbReference type="STRING" id="1423781.FD06_GL000118"/>
<sequence length="231" mass="26842">MYKKFKHRSNNQFVEVTFFIAFAVLFMTYLATGLKTIYLLWSLAFLIFTVMSFLRNAYLRNRLFKEFVDSIDVQDSQSILDLGSNDGFLIIQIANKLSVSSRTLIIAVEDKNQFSNKDFHTNAVNNRVKYRINLVNGDIRNLPYSDKSFDTITAANSLNSFLSSYKKSDCKKVCSEINRLLGHNGTAYIFNTSYLSKKMANEFIKQGNQVFFYDYKFQFLYGMRIFSVVKK</sequence>
<evidence type="ECO:0000256" key="1">
    <source>
        <dbReference type="SAM" id="Phobius"/>
    </source>
</evidence>
<dbReference type="Proteomes" id="UP000052012">
    <property type="component" value="Unassembled WGS sequence"/>
</dbReference>
<dbReference type="Pfam" id="PF13847">
    <property type="entry name" value="Methyltransf_31"/>
    <property type="match status" value="1"/>
</dbReference>
<dbReference type="PANTHER" id="PTHR45277">
    <property type="entry name" value="EXPRESSED PROTEIN"/>
    <property type="match status" value="1"/>
</dbReference>
<keyword evidence="1" id="KW-0812">Transmembrane</keyword>
<dbReference type="PATRIC" id="fig|1423781.4.peg.119"/>
<dbReference type="SUPFAM" id="SSF53335">
    <property type="entry name" value="S-adenosyl-L-methionine-dependent methyltransferases"/>
    <property type="match status" value="1"/>
</dbReference>
<dbReference type="InterPro" id="IPR029063">
    <property type="entry name" value="SAM-dependent_MTases_sf"/>
</dbReference>
<dbReference type="EMBL" id="AYYQ01000001">
    <property type="protein sequence ID" value="KRM69951.1"/>
    <property type="molecule type" value="Genomic_DNA"/>
</dbReference>
<dbReference type="PANTHER" id="PTHR45277:SF1">
    <property type="entry name" value="EXPRESSED PROTEIN"/>
    <property type="match status" value="1"/>
</dbReference>
<accession>A0A0R2AT92</accession>
<evidence type="ECO:0000259" key="2">
    <source>
        <dbReference type="Pfam" id="PF13847"/>
    </source>
</evidence>
<keyword evidence="4" id="KW-1185">Reference proteome</keyword>
<dbReference type="RefSeq" id="WP_056965561.1">
    <property type="nucleotide sequence ID" value="NZ_AYYQ01000001.1"/>
</dbReference>
<evidence type="ECO:0000313" key="4">
    <source>
        <dbReference type="Proteomes" id="UP000052012"/>
    </source>
</evidence>
<organism evidence="3 4">
    <name type="scientific">Apilactobacillus ozensis DSM 23829 = JCM 17196</name>
    <dbReference type="NCBI Taxonomy" id="1423781"/>
    <lineage>
        <taxon>Bacteria</taxon>
        <taxon>Bacillati</taxon>
        <taxon>Bacillota</taxon>
        <taxon>Bacilli</taxon>
        <taxon>Lactobacillales</taxon>
        <taxon>Lactobacillaceae</taxon>
        <taxon>Apilactobacillus</taxon>
    </lineage>
</organism>
<dbReference type="Gene3D" id="3.40.50.150">
    <property type="entry name" value="Vaccinia Virus protein VP39"/>
    <property type="match status" value="1"/>
</dbReference>
<reference evidence="3 4" key="1">
    <citation type="journal article" date="2015" name="Genome Announc.">
        <title>Expanding the biotechnology potential of lactobacilli through comparative genomics of 213 strains and associated genera.</title>
        <authorList>
            <person name="Sun Z."/>
            <person name="Harris H.M."/>
            <person name="McCann A."/>
            <person name="Guo C."/>
            <person name="Argimon S."/>
            <person name="Zhang W."/>
            <person name="Yang X."/>
            <person name="Jeffery I.B."/>
            <person name="Cooney J.C."/>
            <person name="Kagawa T.F."/>
            <person name="Liu W."/>
            <person name="Song Y."/>
            <person name="Salvetti E."/>
            <person name="Wrobel A."/>
            <person name="Rasinkangas P."/>
            <person name="Parkhill J."/>
            <person name="Rea M.C."/>
            <person name="O'Sullivan O."/>
            <person name="Ritari J."/>
            <person name="Douillard F.P."/>
            <person name="Paul Ross R."/>
            <person name="Yang R."/>
            <person name="Briner A.E."/>
            <person name="Felis G.E."/>
            <person name="de Vos W.M."/>
            <person name="Barrangou R."/>
            <person name="Klaenhammer T.R."/>
            <person name="Caufield P.W."/>
            <person name="Cui Y."/>
            <person name="Zhang H."/>
            <person name="O'Toole P.W."/>
        </authorList>
    </citation>
    <scope>NUCLEOTIDE SEQUENCE [LARGE SCALE GENOMIC DNA]</scope>
    <source>
        <strain evidence="3 4">DSM 23829</strain>
    </source>
</reference>
<keyword evidence="1" id="KW-1133">Transmembrane helix</keyword>
<dbReference type="InterPro" id="IPR025714">
    <property type="entry name" value="Methyltranfer_dom"/>
</dbReference>